<protein>
    <submittedName>
        <fullName evidence="2">Uncharacterized protein</fullName>
    </submittedName>
</protein>
<proteinExistence type="predicted"/>
<comment type="caution">
    <text evidence="2">The sequence shown here is derived from an EMBL/GenBank/DDBJ whole genome shotgun (WGS) entry which is preliminary data.</text>
</comment>
<dbReference type="EMBL" id="LCIE01000021">
    <property type="protein sequence ID" value="KKT48678.1"/>
    <property type="molecule type" value="Genomic_DNA"/>
</dbReference>
<keyword evidence="1" id="KW-0175">Coiled coil</keyword>
<feature type="coiled-coil region" evidence="1">
    <location>
        <begin position="300"/>
        <end position="327"/>
    </location>
</feature>
<evidence type="ECO:0000313" key="2">
    <source>
        <dbReference type="EMBL" id="KKT48678.1"/>
    </source>
</evidence>
<organism evidence="2 3">
    <name type="scientific">Candidatus Collierbacteria bacterium GW2011_GWC2_44_18</name>
    <dbReference type="NCBI Taxonomy" id="1618392"/>
    <lineage>
        <taxon>Bacteria</taxon>
        <taxon>Candidatus Collieribacteriota</taxon>
    </lineage>
</organism>
<name>A0A0G1HPV6_9BACT</name>
<dbReference type="AlphaFoldDB" id="A0A0G1HPV6"/>
<evidence type="ECO:0000256" key="1">
    <source>
        <dbReference type="SAM" id="Coils"/>
    </source>
</evidence>
<evidence type="ECO:0000313" key="3">
    <source>
        <dbReference type="Proteomes" id="UP000034172"/>
    </source>
</evidence>
<accession>A0A0G1HPV6</accession>
<dbReference type="STRING" id="1618392.UW41_C0021G0004"/>
<reference evidence="2 3" key="1">
    <citation type="journal article" date="2015" name="Nature">
        <title>rRNA introns, odd ribosomes, and small enigmatic genomes across a large radiation of phyla.</title>
        <authorList>
            <person name="Brown C.T."/>
            <person name="Hug L.A."/>
            <person name="Thomas B.C."/>
            <person name="Sharon I."/>
            <person name="Castelle C.J."/>
            <person name="Singh A."/>
            <person name="Wilkins M.J."/>
            <person name="Williams K.H."/>
            <person name="Banfield J.F."/>
        </authorList>
    </citation>
    <scope>NUCLEOTIDE SEQUENCE [LARGE SCALE GENOMIC DNA]</scope>
</reference>
<gene>
    <name evidence="2" type="ORF">UW41_C0021G0004</name>
</gene>
<dbReference type="Proteomes" id="UP000034172">
    <property type="component" value="Unassembled WGS sequence"/>
</dbReference>
<sequence length="447" mass="52099">MNTESISEINFDRGVFDKKLDLWKDRFENEWKDVSVEPDRKFIFGVDNGKLLEICSYRMKDVANEEAKYSDVYFMLAKVGDRIVGFSEVGLREDNGAEIKMGGIDIAVSGEIMGVGTKLMEINGLIFQEMANERGEIDDVEGDENSAYIQEKLDSVNADVEINAETKKKLLGQMMMNRQKWLKFFGDGGVFGYRKTEEGYIKRYSRGVDLPRLNCETEIAKTDLRVELGIERSAKKLEEYESIRYFEADERFAKSDFDVWPKGKMDKDDLKERVVSLMDRGFQEYLPQIVLTRTEFQSDAKFLTVQNKNEKDEAEKVLREIEETIGNKWQMEVIVETYGQNQKKMRMFCREKYGKNSLGEIAELVKTKIKSERFSEAVEKDDYINGVYTYLKRGDIDRARAEFKGQYDKFVNYPELDVFLSLSMFDDDILSPNMEQLRWKKAMMEDN</sequence>